<comment type="caution">
    <text evidence="2">The sequence shown here is derived from an EMBL/GenBank/DDBJ whole genome shotgun (WGS) entry which is preliminary data.</text>
</comment>
<accession>A0A402ADR9</accession>
<feature type="compositionally biased region" description="Polar residues" evidence="1">
    <location>
        <begin position="16"/>
        <end position="31"/>
    </location>
</feature>
<dbReference type="RefSeq" id="WP_126548977.1">
    <property type="nucleotide sequence ID" value="NZ_BIFS01000001.1"/>
</dbReference>
<sequence>MHWTMRIRQKLAPVNDSETAATSESQENETTPVGAARHLSQSNQVGDKVDSAHSETEQIQNMVADAADAIADLQHQIADDAPEVSPDTPSDLKDIIANQDEVDDDLEVSTDEITGDGAISSEETIQSARISSTRKLKSY</sequence>
<protein>
    <submittedName>
        <fullName evidence="2">Uncharacterized protein</fullName>
    </submittedName>
</protein>
<proteinExistence type="predicted"/>
<reference evidence="3" key="1">
    <citation type="submission" date="2018-12" db="EMBL/GenBank/DDBJ databases">
        <title>Tengunoibacter tsumagoiensis gen. nov., sp. nov., Dictyobacter kobayashii sp. nov., D. alpinus sp. nov., and D. joshuensis sp. nov. and description of Dictyobacteraceae fam. nov. within the order Ktedonobacterales isolated from Tengu-no-mugimeshi.</title>
        <authorList>
            <person name="Wang C.M."/>
            <person name="Zheng Y."/>
            <person name="Sakai Y."/>
            <person name="Toyoda A."/>
            <person name="Minakuchi Y."/>
            <person name="Abe K."/>
            <person name="Yokota A."/>
            <person name="Yabe S."/>
        </authorList>
    </citation>
    <scope>NUCLEOTIDE SEQUENCE [LARGE SCALE GENOMIC DNA]</scope>
    <source>
        <strain evidence="3">Uno11</strain>
    </source>
</reference>
<dbReference type="AlphaFoldDB" id="A0A402ADR9"/>
<feature type="compositionally biased region" description="Basic and acidic residues" evidence="1">
    <location>
        <begin position="47"/>
        <end position="56"/>
    </location>
</feature>
<evidence type="ECO:0000313" key="2">
    <source>
        <dbReference type="EMBL" id="GCE17257.1"/>
    </source>
</evidence>
<feature type="compositionally biased region" description="Polar residues" evidence="1">
    <location>
        <begin position="121"/>
        <end position="131"/>
    </location>
</feature>
<dbReference type="Proteomes" id="UP000287188">
    <property type="component" value="Unassembled WGS sequence"/>
</dbReference>
<organism evidence="2 3">
    <name type="scientific">Dictyobacter kobayashii</name>
    <dbReference type="NCBI Taxonomy" id="2014872"/>
    <lineage>
        <taxon>Bacteria</taxon>
        <taxon>Bacillati</taxon>
        <taxon>Chloroflexota</taxon>
        <taxon>Ktedonobacteria</taxon>
        <taxon>Ktedonobacterales</taxon>
        <taxon>Dictyobacteraceae</taxon>
        <taxon>Dictyobacter</taxon>
    </lineage>
</organism>
<feature type="region of interest" description="Disordered" evidence="1">
    <location>
        <begin position="1"/>
        <end position="56"/>
    </location>
</feature>
<evidence type="ECO:0000313" key="3">
    <source>
        <dbReference type="Proteomes" id="UP000287188"/>
    </source>
</evidence>
<gene>
    <name evidence="2" type="ORF">KDK_10570</name>
</gene>
<dbReference type="EMBL" id="BIFS01000001">
    <property type="protein sequence ID" value="GCE17257.1"/>
    <property type="molecule type" value="Genomic_DNA"/>
</dbReference>
<evidence type="ECO:0000256" key="1">
    <source>
        <dbReference type="SAM" id="MobiDB-lite"/>
    </source>
</evidence>
<keyword evidence="3" id="KW-1185">Reference proteome</keyword>
<name>A0A402ADR9_9CHLR</name>
<feature type="region of interest" description="Disordered" evidence="1">
    <location>
        <begin position="111"/>
        <end position="139"/>
    </location>
</feature>